<keyword evidence="2" id="KW-0472">Membrane</keyword>
<evidence type="ECO:0000256" key="1">
    <source>
        <dbReference type="SAM" id="MobiDB-lite"/>
    </source>
</evidence>
<sequence>MVTMSSSSLSNQQHQNQQHSFYGVGRAGLLYATQHRRRKRRRHGTLMGVSSMVLFVAAIVFGVLLLLVVMMVVSHGERDEPLNSTSLNVNGDDNESMFQYDSLTSDSVVKQSESKQSSLVVCSQEMNLYCPPEMKCCPKYKKDEGDSHHSAMTVVGYTCLAASNGKYPIGSCCDDTVDSNDGGDLDAVTGSGCSVGYTCASPQAGGASFMASALLRSRGYANSNEKSNDGDGNDGLANVPHCEKEPPSSQPLVDNHGKPISFHYPRMPRYHTCPAMKLEDISNPYGLKIPREKMEYDKQREKGKPNEMDKRDVDFAKEEEIYVGQLAYFTNRGTIDDSGETDYKIKTAVITIHGSSRVSSNYLCFMIRAVKDYVAGKKTIDTAEEMDEFLISPDRRARRQQRVVTATIDNNSGAAQLEDEYLVIAPWFLAPQDGEPETSSSLPFLKWDDDKPISHTFRYGAESTQVGAGGSGSITISSFAAMDALLETLCTKRRFPNLERIVIAGHSAGGQFVHRWGLSSNSWCFNEDDSHPSVRLVAANPRSYSYLDGRRYFPTHDEDVVDRIDDIAHDPMFVIDKDEVSETVLELRPVTSQEHSDCPEFDSYEWGLQDNPNLPAPYVMSNIAPIETRSWFNIFCRYASRDVVYLSGERDVEELENQICNQDGYQGPTRKQRSERFYSSLQVIGKEVDYCQHDELYPQAKLDVMPEASQVHERVVVKNVGHDHALIYVAEEGQRVLFG</sequence>
<dbReference type="Gene3D" id="3.40.50.1820">
    <property type="entry name" value="alpha/beta hydrolase"/>
    <property type="match status" value="1"/>
</dbReference>
<comment type="caution">
    <text evidence="3">The sequence shown here is derived from an EMBL/GenBank/DDBJ whole genome shotgun (WGS) entry which is preliminary data.</text>
</comment>
<keyword evidence="2" id="KW-0812">Transmembrane</keyword>
<keyword evidence="4" id="KW-1185">Reference proteome</keyword>
<evidence type="ECO:0000313" key="4">
    <source>
        <dbReference type="Proteomes" id="UP001516023"/>
    </source>
</evidence>
<keyword evidence="2" id="KW-1133">Transmembrane helix</keyword>
<evidence type="ECO:0000313" key="3">
    <source>
        <dbReference type="EMBL" id="KAL3802511.1"/>
    </source>
</evidence>
<proteinExistence type="predicted"/>
<evidence type="ECO:0000256" key="2">
    <source>
        <dbReference type="SAM" id="Phobius"/>
    </source>
</evidence>
<dbReference type="PANTHER" id="PTHR35560">
    <property type="entry name" value="BLL0132 PROTEIN"/>
    <property type="match status" value="1"/>
</dbReference>
<gene>
    <name evidence="3" type="ORF">HJC23_012530</name>
</gene>
<accession>A0ABD3QU01</accession>
<reference evidence="3 4" key="1">
    <citation type="journal article" date="2020" name="G3 (Bethesda)">
        <title>Improved Reference Genome for Cyclotella cryptica CCMP332, a Model for Cell Wall Morphogenesis, Salinity Adaptation, and Lipid Production in Diatoms (Bacillariophyta).</title>
        <authorList>
            <person name="Roberts W.R."/>
            <person name="Downey K.M."/>
            <person name="Ruck E.C."/>
            <person name="Traller J.C."/>
            <person name="Alverson A.J."/>
        </authorList>
    </citation>
    <scope>NUCLEOTIDE SEQUENCE [LARGE SCALE GENOMIC DNA]</scope>
    <source>
        <strain evidence="3 4">CCMP332</strain>
    </source>
</reference>
<feature type="region of interest" description="Disordered" evidence="1">
    <location>
        <begin position="221"/>
        <end position="255"/>
    </location>
</feature>
<dbReference type="AlphaFoldDB" id="A0ABD3QU01"/>
<organism evidence="3 4">
    <name type="scientific">Cyclotella cryptica</name>
    <dbReference type="NCBI Taxonomy" id="29204"/>
    <lineage>
        <taxon>Eukaryota</taxon>
        <taxon>Sar</taxon>
        <taxon>Stramenopiles</taxon>
        <taxon>Ochrophyta</taxon>
        <taxon>Bacillariophyta</taxon>
        <taxon>Coscinodiscophyceae</taxon>
        <taxon>Thalassiosirophycidae</taxon>
        <taxon>Stephanodiscales</taxon>
        <taxon>Stephanodiscaceae</taxon>
        <taxon>Cyclotella</taxon>
    </lineage>
</organism>
<feature type="transmembrane region" description="Helical" evidence="2">
    <location>
        <begin position="46"/>
        <end position="73"/>
    </location>
</feature>
<name>A0ABD3QU01_9STRA</name>
<dbReference type="PANTHER" id="PTHR35560:SF3">
    <property type="entry name" value="PEPTIDASE S9 PROLYL OLIGOPEPTIDASE CATALYTIC DOMAIN-CONTAINING PROTEIN"/>
    <property type="match status" value="1"/>
</dbReference>
<dbReference type="InterPro" id="IPR029058">
    <property type="entry name" value="AB_hydrolase_fold"/>
</dbReference>
<protein>
    <submittedName>
        <fullName evidence="3">Uncharacterized protein</fullName>
    </submittedName>
</protein>
<dbReference type="EMBL" id="JABMIG020000019">
    <property type="protein sequence ID" value="KAL3802511.1"/>
    <property type="molecule type" value="Genomic_DNA"/>
</dbReference>
<dbReference type="Proteomes" id="UP001516023">
    <property type="component" value="Unassembled WGS sequence"/>
</dbReference>